<reference evidence="1" key="1">
    <citation type="submission" date="2021-06" db="EMBL/GenBank/DDBJ databases">
        <authorList>
            <person name="Kallberg Y."/>
            <person name="Tangrot J."/>
            <person name="Rosling A."/>
        </authorList>
    </citation>
    <scope>NUCLEOTIDE SEQUENCE</scope>
    <source>
        <strain evidence="1">MA453B</strain>
    </source>
</reference>
<dbReference type="EMBL" id="CAJVPY010001765">
    <property type="protein sequence ID" value="CAG8535612.1"/>
    <property type="molecule type" value="Genomic_DNA"/>
</dbReference>
<name>A0A9N9APP5_9GLOM</name>
<dbReference type="AlphaFoldDB" id="A0A9N9APP5"/>
<proteinExistence type="predicted"/>
<protein>
    <submittedName>
        <fullName evidence="1">20470_t:CDS:1</fullName>
    </submittedName>
</protein>
<evidence type="ECO:0000313" key="2">
    <source>
        <dbReference type="Proteomes" id="UP000789405"/>
    </source>
</evidence>
<organism evidence="1 2">
    <name type="scientific">Dentiscutata erythropus</name>
    <dbReference type="NCBI Taxonomy" id="1348616"/>
    <lineage>
        <taxon>Eukaryota</taxon>
        <taxon>Fungi</taxon>
        <taxon>Fungi incertae sedis</taxon>
        <taxon>Mucoromycota</taxon>
        <taxon>Glomeromycotina</taxon>
        <taxon>Glomeromycetes</taxon>
        <taxon>Diversisporales</taxon>
        <taxon>Gigasporaceae</taxon>
        <taxon>Dentiscutata</taxon>
    </lineage>
</organism>
<keyword evidence="2" id="KW-1185">Reference proteome</keyword>
<dbReference type="Proteomes" id="UP000789405">
    <property type="component" value="Unassembled WGS sequence"/>
</dbReference>
<evidence type="ECO:0000313" key="1">
    <source>
        <dbReference type="EMBL" id="CAG8535612.1"/>
    </source>
</evidence>
<sequence length="59" mass="6631">MAINKESKIEKNGNKPFGYYQGSIDMIIRNGSGVNDDEKQSLVYCKKSEGCEKPETDRS</sequence>
<accession>A0A9N9APP5</accession>
<comment type="caution">
    <text evidence="1">The sequence shown here is derived from an EMBL/GenBank/DDBJ whole genome shotgun (WGS) entry which is preliminary data.</text>
</comment>
<gene>
    <name evidence="1" type="ORF">DERYTH_LOCUS4555</name>
</gene>